<name>A0A6L2M987_TANCI</name>
<dbReference type="EMBL" id="BKCJ010006140">
    <property type="protein sequence ID" value="GEU70576.1"/>
    <property type="molecule type" value="Genomic_DNA"/>
</dbReference>
<dbReference type="InterPro" id="IPR001878">
    <property type="entry name" value="Znf_CCHC"/>
</dbReference>
<protein>
    <submittedName>
        <fullName evidence="4">Putative reverse transcriptase domain-containing protein</fullName>
    </submittedName>
</protein>
<keyword evidence="1" id="KW-0863">Zinc-finger</keyword>
<keyword evidence="4" id="KW-0808">Transferase</keyword>
<dbReference type="InterPro" id="IPR036875">
    <property type="entry name" value="Znf_CCHC_sf"/>
</dbReference>
<gene>
    <name evidence="4" type="ORF">Tci_042554</name>
</gene>
<comment type="caution">
    <text evidence="4">The sequence shown here is derived from an EMBL/GenBank/DDBJ whole genome shotgun (WGS) entry which is preliminary data.</text>
</comment>
<keyword evidence="1" id="KW-0479">Metal-binding</keyword>
<dbReference type="PROSITE" id="PS50158">
    <property type="entry name" value="ZF_CCHC"/>
    <property type="match status" value="1"/>
</dbReference>
<dbReference type="GO" id="GO:0003964">
    <property type="term" value="F:RNA-directed DNA polymerase activity"/>
    <property type="evidence" value="ECO:0007669"/>
    <property type="project" value="UniProtKB-KW"/>
</dbReference>
<evidence type="ECO:0000256" key="1">
    <source>
        <dbReference type="PROSITE-ProRule" id="PRU00047"/>
    </source>
</evidence>
<feature type="domain" description="CCHC-type" evidence="3">
    <location>
        <begin position="18"/>
        <end position="33"/>
    </location>
</feature>
<evidence type="ECO:0000256" key="2">
    <source>
        <dbReference type="SAM" id="MobiDB-lite"/>
    </source>
</evidence>
<keyword evidence="4" id="KW-0548">Nucleotidyltransferase</keyword>
<proteinExistence type="predicted"/>
<reference evidence="4" key="1">
    <citation type="journal article" date="2019" name="Sci. Rep.">
        <title>Draft genome of Tanacetum cinerariifolium, the natural source of mosquito coil.</title>
        <authorList>
            <person name="Yamashiro T."/>
            <person name="Shiraishi A."/>
            <person name="Satake H."/>
            <person name="Nakayama K."/>
        </authorList>
    </citation>
    <scope>NUCLEOTIDE SEQUENCE</scope>
</reference>
<dbReference type="GO" id="GO:0008270">
    <property type="term" value="F:zinc ion binding"/>
    <property type="evidence" value="ECO:0007669"/>
    <property type="project" value="UniProtKB-KW"/>
</dbReference>
<accession>A0A6L2M987</accession>
<organism evidence="4">
    <name type="scientific">Tanacetum cinerariifolium</name>
    <name type="common">Dalmatian daisy</name>
    <name type="synonym">Chrysanthemum cinerariifolium</name>
    <dbReference type="NCBI Taxonomy" id="118510"/>
    <lineage>
        <taxon>Eukaryota</taxon>
        <taxon>Viridiplantae</taxon>
        <taxon>Streptophyta</taxon>
        <taxon>Embryophyta</taxon>
        <taxon>Tracheophyta</taxon>
        <taxon>Spermatophyta</taxon>
        <taxon>Magnoliopsida</taxon>
        <taxon>eudicotyledons</taxon>
        <taxon>Gunneridae</taxon>
        <taxon>Pentapetalae</taxon>
        <taxon>asterids</taxon>
        <taxon>campanulids</taxon>
        <taxon>Asterales</taxon>
        <taxon>Asteraceae</taxon>
        <taxon>Asteroideae</taxon>
        <taxon>Anthemideae</taxon>
        <taxon>Anthemidinae</taxon>
        <taxon>Tanacetum</taxon>
    </lineage>
</organism>
<sequence>MGYGFFSPVAIPKSGIVCYECGRPGHYKKNYPKLRNQNRSNKTGSKTRNKTGNNEATAKAYAIRGGGANLIPMSSREQVGSFNVIIGMDWLAKYHKVIVCDEKIARIPYGDETLIIRGDDCDSENSECSIRSQKEENIITKDLHGHDLGDRRPPDKVYSFLTHKREDDSLEKLTRRIKATPFEALYGRKFRSSICWAKVGNSQLTGPEIIHETTEKIVQIKSRIQAARDR</sequence>
<dbReference type="Gene3D" id="4.10.60.10">
    <property type="entry name" value="Zinc finger, CCHC-type"/>
    <property type="match status" value="1"/>
</dbReference>
<feature type="compositionally biased region" description="Polar residues" evidence="2">
    <location>
        <begin position="35"/>
        <end position="56"/>
    </location>
</feature>
<keyword evidence="1" id="KW-0862">Zinc</keyword>
<dbReference type="SUPFAM" id="SSF57756">
    <property type="entry name" value="Retrovirus zinc finger-like domains"/>
    <property type="match status" value="1"/>
</dbReference>
<dbReference type="Pfam" id="PF08284">
    <property type="entry name" value="RVP_2"/>
    <property type="match status" value="1"/>
</dbReference>
<evidence type="ECO:0000259" key="3">
    <source>
        <dbReference type="PROSITE" id="PS50158"/>
    </source>
</evidence>
<dbReference type="GO" id="GO:0003676">
    <property type="term" value="F:nucleic acid binding"/>
    <property type="evidence" value="ECO:0007669"/>
    <property type="project" value="InterPro"/>
</dbReference>
<dbReference type="AlphaFoldDB" id="A0A6L2M987"/>
<evidence type="ECO:0000313" key="4">
    <source>
        <dbReference type="EMBL" id="GEU70576.1"/>
    </source>
</evidence>
<feature type="region of interest" description="Disordered" evidence="2">
    <location>
        <begin position="30"/>
        <end position="56"/>
    </location>
</feature>
<keyword evidence="4" id="KW-0695">RNA-directed DNA polymerase</keyword>